<organism evidence="1 2">
    <name type="scientific">Halosquirtibacter laminarini</name>
    <dbReference type="NCBI Taxonomy" id="3374600"/>
    <lineage>
        <taxon>Bacteria</taxon>
        <taxon>Pseudomonadati</taxon>
        <taxon>Bacteroidota</taxon>
        <taxon>Bacteroidia</taxon>
        <taxon>Marinilabiliales</taxon>
        <taxon>Prolixibacteraceae</taxon>
        <taxon>Halosquirtibacter</taxon>
    </lineage>
</organism>
<dbReference type="Proteomes" id="UP000826212">
    <property type="component" value="Chromosome"/>
</dbReference>
<evidence type="ECO:0000313" key="1">
    <source>
        <dbReference type="EMBL" id="QZE13485.1"/>
    </source>
</evidence>
<dbReference type="EMBL" id="CP081303">
    <property type="protein sequence ID" value="QZE13485.1"/>
    <property type="molecule type" value="Genomic_DNA"/>
</dbReference>
<protein>
    <submittedName>
        <fullName evidence="1">Group III truncated hemoglobin</fullName>
    </submittedName>
</protein>
<gene>
    <name evidence="1" type="ORF">K4L44_12955</name>
</gene>
<accession>A0AC61NGW5</accession>
<sequence length="127" mass="15155">MNDITNIEDIKKMVDIFYDKVSKDPILSPIFDKVIAGNWDHHLEKMYRFWGSMLLEQNNYYGNPLSKHIPLNLEETHFERWLLLFTQTIHENFHGEVANFALMKANNIAKVFQHRISAFKDPNFRMQ</sequence>
<reference evidence="1" key="1">
    <citation type="submission" date="2021-08" db="EMBL/GenBank/DDBJ databases">
        <title>Novel anaerobic bacterium isolated from sea squirt in East Sea, Republic of Korea.</title>
        <authorList>
            <person name="Nguyen T.H."/>
            <person name="Li Z."/>
            <person name="Lee Y.-J."/>
            <person name="Ko J."/>
            <person name="Kim S.-G."/>
        </authorList>
    </citation>
    <scope>NUCLEOTIDE SEQUENCE</scope>
    <source>
        <strain evidence="1">KCTC 25031</strain>
    </source>
</reference>
<name>A0AC61NGW5_9BACT</name>
<proteinExistence type="predicted"/>
<evidence type="ECO:0000313" key="2">
    <source>
        <dbReference type="Proteomes" id="UP000826212"/>
    </source>
</evidence>
<keyword evidence="2" id="KW-1185">Reference proteome</keyword>